<evidence type="ECO:0000256" key="4">
    <source>
        <dbReference type="ARBA" id="ARBA00023186"/>
    </source>
</evidence>
<evidence type="ECO:0000313" key="9">
    <source>
        <dbReference type="Proteomes" id="UP000547510"/>
    </source>
</evidence>
<dbReference type="GO" id="GO:0051082">
    <property type="term" value="F:unfolded protein binding"/>
    <property type="evidence" value="ECO:0007669"/>
    <property type="project" value="InterPro"/>
</dbReference>
<feature type="domain" description="wHTH-Hsp90 Na associated" evidence="7">
    <location>
        <begin position="1175"/>
        <end position="1227"/>
    </location>
</feature>
<evidence type="ECO:0000313" key="8">
    <source>
        <dbReference type="EMBL" id="MBB5959848.1"/>
    </source>
</evidence>
<accession>A0A841CUM3</accession>
<evidence type="ECO:0000256" key="5">
    <source>
        <dbReference type="SAM" id="MobiDB-lite"/>
    </source>
</evidence>
<dbReference type="SUPFAM" id="SSF55874">
    <property type="entry name" value="ATPase domain of HSP90 chaperone/DNA topoisomerase II/histidine kinase"/>
    <property type="match status" value="1"/>
</dbReference>
<evidence type="ECO:0000256" key="1">
    <source>
        <dbReference type="ARBA" id="ARBA00008239"/>
    </source>
</evidence>
<feature type="domain" description="wHTH-Hsp90 Na associated" evidence="7">
    <location>
        <begin position="1239"/>
        <end position="1289"/>
    </location>
</feature>
<organism evidence="8 9">
    <name type="scientific">Saccharothrix tamanrassetensis</name>
    <dbReference type="NCBI Taxonomy" id="1051531"/>
    <lineage>
        <taxon>Bacteria</taxon>
        <taxon>Bacillati</taxon>
        <taxon>Actinomycetota</taxon>
        <taxon>Actinomycetes</taxon>
        <taxon>Pseudonocardiales</taxon>
        <taxon>Pseudonocardiaceae</taxon>
        <taxon>Saccharothrix</taxon>
    </lineage>
</organism>
<dbReference type="InterPro" id="IPR001404">
    <property type="entry name" value="Hsp90_fam"/>
</dbReference>
<evidence type="ECO:0000259" key="7">
    <source>
        <dbReference type="Pfam" id="PF24410"/>
    </source>
</evidence>
<comment type="similarity">
    <text evidence="1">Belongs to the heat shock protein 90 family.</text>
</comment>
<dbReference type="InterPro" id="IPR056506">
    <property type="entry name" value="iHD-CE"/>
</dbReference>
<dbReference type="GO" id="GO:0005524">
    <property type="term" value="F:ATP binding"/>
    <property type="evidence" value="ECO:0007669"/>
    <property type="project" value="UniProtKB-KW"/>
</dbReference>
<dbReference type="Gene3D" id="3.30.565.10">
    <property type="entry name" value="Histidine kinase-like ATPase, C-terminal domain"/>
    <property type="match status" value="1"/>
</dbReference>
<evidence type="ECO:0008006" key="10">
    <source>
        <dbReference type="Google" id="ProtNLM"/>
    </source>
</evidence>
<dbReference type="RefSeq" id="WP_184697209.1">
    <property type="nucleotide sequence ID" value="NZ_JACHJN010000013.1"/>
</dbReference>
<keyword evidence="3" id="KW-0067">ATP-binding</keyword>
<evidence type="ECO:0000259" key="6">
    <source>
        <dbReference type="Pfam" id="PF24401"/>
    </source>
</evidence>
<keyword evidence="9" id="KW-1185">Reference proteome</keyword>
<feature type="domain" description="wHTH-Hsp90 Na associated" evidence="7">
    <location>
        <begin position="1047"/>
        <end position="1099"/>
    </location>
</feature>
<dbReference type="PANTHER" id="PTHR11528">
    <property type="entry name" value="HEAT SHOCK PROTEIN 90 FAMILY MEMBER"/>
    <property type="match status" value="1"/>
</dbReference>
<feature type="domain" description="iHD-CE" evidence="6">
    <location>
        <begin position="109"/>
        <end position="452"/>
    </location>
</feature>
<dbReference type="GO" id="GO:0016887">
    <property type="term" value="F:ATP hydrolysis activity"/>
    <property type="evidence" value="ECO:0007669"/>
    <property type="project" value="InterPro"/>
</dbReference>
<name>A0A841CUM3_9PSEU</name>
<reference evidence="8 9" key="1">
    <citation type="submission" date="2020-08" db="EMBL/GenBank/DDBJ databases">
        <title>Genomic Encyclopedia of Type Strains, Phase III (KMG-III): the genomes of soil and plant-associated and newly described type strains.</title>
        <authorList>
            <person name="Whitman W."/>
        </authorList>
    </citation>
    <scope>NUCLEOTIDE SEQUENCE [LARGE SCALE GENOMIC DNA]</scope>
    <source>
        <strain evidence="8 9">CECT 8640</strain>
    </source>
</reference>
<dbReference type="InterPro" id="IPR056507">
    <property type="entry name" value="wHTH-HSP90_Na-assoc"/>
</dbReference>
<evidence type="ECO:0000256" key="3">
    <source>
        <dbReference type="ARBA" id="ARBA00022840"/>
    </source>
</evidence>
<dbReference type="Pfam" id="PF24401">
    <property type="entry name" value="iHD-CE"/>
    <property type="match status" value="1"/>
</dbReference>
<keyword evidence="4" id="KW-0143">Chaperone</keyword>
<protein>
    <recommendedName>
        <fullName evidence="10">ATP-binding protein</fullName>
    </recommendedName>
</protein>
<sequence>MPPEAVPGLAQFCADLARLHVECGKPTLKHLQSRTGRATSSIWDLLNAKITTRPPDLDLVLAVVRVCAEHARANGRRVSVNTEPEYWRDAHGRLETAVPLPPPPGPDPWVALVEHHVVWDRAADADQLRHRVAEVAGRLHERYRKAVASLDGDPWLDETLAERMTAWVTTLIGTTLQTRHLEFTAAEAALVALAPLAHQVRSAVLAAKLSGVAPTDLRHRDDEDDQDRDEYQRFLANREERRLVARTRQPAAADDADDIAWWLLFHRWAESRPEDVTVAMVVDDLALDDQPLRKMLTESLERLVRLFRLPPEGLRDGQRRKLKAKASYARVTAAQQSVREDLVGLLLAVAHAQAIELMSLSSTLVEHLGISKPVDLAQLRATLHDAYWDPIAIGLGLVAECRHEAVLEALREHVGRTDVMLGAIRAAAEYDALLEPLRALPARASADLVEPAVVDGKPVFVVPVTRLRLDESRVRELLMGEQLYGDKSLAIRELYQNALDACRYAKARLEYLEETSQLLSRWEGRITFVQDVDPVDGRYYLSCTDNGIGMGESELREVFSQAGIRFADRPEFLEEKARWAKAGVEFHPNSRFGIGVMSYFMLADEIEVTTSRMDQRGDEAGPPLRVSIAGPGHLFRIERLDGPGDHGLAGHGTTVKLYLRDGAEAPSCVGALQRLLGIAEFPTSAEHDGPPVDWEPSTFKPRSSRPGEEEGIDVRGPLVSSRPADGGEVIWCREGGALLVDGLYVRQPGGRGPLARMKGASDIRGAVVNLTGHRAPPLTVDRKSVLGDVSGHVGELLAGAAADLLAEGQDAFDFDWLCSVAETSPGIADVIASVAARDGYRLSSKVGSFDLAVTGCLPLDRDLSRRSRAVYGSRFRGRKDGDSLEARLLLWRLLALGGGDGLGGTPADARPLLPALPSDQVLIELAFGLSRSPDQTWHVDVGGVVVAAVTLGRDPRSVAERLSVLGFPVGDVGRFPDRRSFDPVDLTLLSRDLDGKRPWLEPDRPVPLGHVLAAQQRTGRTVPEVVERLLRYSYQTSLPTGVSHRFSRDDHVLLSRDLDGTSPWLSEEQRVGLHHVYRAAHVLRTTVRAVAGRLDDLGFRVEPGNLEPDWVDRITPEVTGLLGSAGSMPAADGVVALSQLVNLADQWDTAPGEVARRLGDLGLRVPPPEDLPDRLEPADRALLPRVENIAGLPPGRLSVAVGHLVKVSEETGATLVEVADRLTGLGFDVVAMAAVRNGLDDFDHGLLDHLGARTGWAVESFDANVLIAVAYELERSPDEIAGRLAALGFGVPDLAHLNQVLSSIDYQLLNADGAVLVTLPAGSTVPFAHALKVARPGTWTVPDAVQRLGAMGFRVRGPEAGHESFDRLDFDLADKVGTVKPIRPHRLLATALWFELPVPEVARRLARMGLEVPDLDVELPKLLEQVPYETADRGFREGAG</sequence>
<feature type="region of interest" description="Disordered" evidence="5">
    <location>
        <begin position="684"/>
        <end position="720"/>
    </location>
</feature>
<dbReference type="GO" id="GO:0140662">
    <property type="term" value="F:ATP-dependent protein folding chaperone"/>
    <property type="evidence" value="ECO:0007669"/>
    <property type="project" value="InterPro"/>
</dbReference>
<dbReference type="EMBL" id="JACHJN010000013">
    <property type="protein sequence ID" value="MBB5959848.1"/>
    <property type="molecule type" value="Genomic_DNA"/>
</dbReference>
<keyword evidence="2" id="KW-0547">Nucleotide-binding</keyword>
<dbReference type="Pfam" id="PF24410">
    <property type="entry name" value="wHTH-HSP90_Na-assoc"/>
    <property type="match status" value="4"/>
</dbReference>
<feature type="domain" description="wHTH-Hsp90 Na associated" evidence="7">
    <location>
        <begin position="981"/>
        <end position="1034"/>
    </location>
</feature>
<comment type="caution">
    <text evidence="8">The sequence shown here is derived from an EMBL/GenBank/DDBJ whole genome shotgun (WGS) entry which is preliminary data.</text>
</comment>
<proteinExistence type="inferred from homology"/>
<gene>
    <name evidence="8" type="ORF">FHS29_006470</name>
</gene>
<evidence type="ECO:0000256" key="2">
    <source>
        <dbReference type="ARBA" id="ARBA00022741"/>
    </source>
</evidence>
<dbReference type="InterPro" id="IPR036890">
    <property type="entry name" value="HATPase_C_sf"/>
</dbReference>
<dbReference type="Proteomes" id="UP000547510">
    <property type="component" value="Unassembled WGS sequence"/>
</dbReference>